<feature type="non-terminal residue" evidence="1">
    <location>
        <position position="1"/>
    </location>
</feature>
<name>A0A8S9ZJB9_9BILA</name>
<dbReference type="EMBL" id="JABEBT010000079">
    <property type="protein sequence ID" value="KAF7633303.1"/>
    <property type="molecule type" value="Genomic_DNA"/>
</dbReference>
<gene>
    <name evidence="1" type="ORF">Mgra_00007282</name>
</gene>
<organism evidence="1 2">
    <name type="scientific">Meloidogyne graminicola</name>
    <dbReference type="NCBI Taxonomy" id="189291"/>
    <lineage>
        <taxon>Eukaryota</taxon>
        <taxon>Metazoa</taxon>
        <taxon>Ecdysozoa</taxon>
        <taxon>Nematoda</taxon>
        <taxon>Chromadorea</taxon>
        <taxon>Rhabditida</taxon>
        <taxon>Tylenchina</taxon>
        <taxon>Tylenchomorpha</taxon>
        <taxon>Tylenchoidea</taxon>
        <taxon>Meloidogynidae</taxon>
        <taxon>Meloidogyninae</taxon>
        <taxon>Meloidogyne</taxon>
    </lineage>
</organism>
<protein>
    <submittedName>
        <fullName evidence="1">Uncharacterized protein</fullName>
    </submittedName>
</protein>
<dbReference type="AlphaFoldDB" id="A0A8S9ZJB9"/>
<accession>A0A8S9ZJB9</accession>
<reference evidence="1" key="1">
    <citation type="journal article" date="2020" name="Ecol. Evol.">
        <title>Genome structure and content of the rice root-knot nematode (Meloidogyne graminicola).</title>
        <authorList>
            <person name="Phan N.T."/>
            <person name="Danchin E.G.J."/>
            <person name="Klopp C."/>
            <person name="Perfus-Barbeoch L."/>
            <person name="Kozlowski D.K."/>
            <person name="Koutsovoulos G.D."/>
            <person name="Lopez-Roques C."/>
            <person name="Bouchez O."/>
            <person name="Zahm M."/>
            <person name="Besnard G."/>
            <person name="Bellafiore S."/>
        </authorList>
    </citation>
    <scope>NUCLEOTIDE SEQUENCE</scope>
    <source>
        <strain evidence="1">VN-18</strain>
    </source>
</reference>
<evidence type="ECO:0000313" key="2">
    <source>
        <dbReference type="Proteomes" id="UP000605970"/>
    </source>
</evidence>
<keyword evidence="2" id="KW-1185">Reference proteome</keyword>
<evidence type="ECO:0000313" key="1">
    <source>
        <dbReference type="EMBL" id="KAF7633303.1"/>
    </source>
</evidence>
<dbReference type="Proteomes" id="UP000605970">
    <property type="component" value="Unassembled WGS sequence"/>
</dbReference>
<proteinExistence type="predicted"/>
<comment type="caution">
    <text evidence="1">The sequence shown here is derived from an EMBL/GenBank/DDBJ whole genome shotgun (WGS) entry which is preliminary data.</text>
</comment>
<sequence length="43" mass="4943">MEFFLNAQNKINQVILDLEVIQQLISELERSNSSLIELAPLNN</sequence>